<dbReference type="Gene3D" id="3.30.450.20">
    <property type="entry name" value="PAS domain"/>
    <property type="match status" value="1"/>
</dbReference>
<dbReference type="InterPro" id="IPR050469">
    <property type="entry name" value="Diguanylate_Cyclase"/>
</dbReference>
<dbReference type="PANTHER" id="PTHR45138:SF9">
    <property type="entry name" value="DIGUANYLATE CYCLASE DGCM-RELATED"/>
    <property type="match status" value="1"/>
</dbReference>
<evidence type="ECO:0000313" key="5">
    <source>
        <dbReference type="Proteomes" id="UP001231370"/>
    </source>
</evidence>
<dbReference type="GO" id="GO:0052621">
    <property type="term" value="F:diguanylate cyclase activity"/>
    <property type="evidence" value="ECO:0007669"/>
    <property type="project" value="UniProtKB-EC"/>
</dbReference>
<name>A0ABT7BKL4_9CYAN</name>
<dbReference type="InterPro" id="IPR035965">
    <property type="entry name" value="PAS-like_dom_sf"/>
</dbReference>
<keyword evidence="4" id="KW-0548">Nucleotidyltransferase</keyword>
<feature type="domain" description="GGDEF" evidence="3">
    <location>
        <begin position="334"/>
        <end position="469"/>
    </location>
</feature>
<dbReference type="InterPro" id="IPR001789">
    <property type="entry name" value="Sig_transdc_resp-reg_receiver"/>
</dbReference>
<dbReference type="PROSITE" id="PS50887">
    <property type="entry name" value="GGDEF"/>
    <property type="match status" value="1"/>
</dbReference>
<dbReference type="EC" id="2.7.7.65" evidence="4"/>
<dbReference type="NCBIfam" id="TIGR00254">
    <property type="entry name" value="GGDEF"/>
    <property type="match status" value="1"/>
</dbReference>
<dbReference type="Gene3D" id="3.30.70.270">
    <property type="match status" value="1"/>
</dbReference>
<reference evidence="4 5" key="1">
    <citation type="submission" date="2023-01" db="EMBL/GenBank/DDBJ databases">
        <title>Novel diversity within Roseofilum (Cyanobacteria; Desertifilaceae) from marine benthic mats with descriptions of four novel species.</title>
        <authorList>
            <person name="Wang Y."/>
            <person name="Berthold D.E."/>
            <person name="Hu J."/>
            <person name="Lefler F.W."/>
            <person name="Laughinghouse H.D. IV."/>
        </authorList>
    </citation>
    <scope>NUCLEOTIDE SEQUENCE [LARGE SCALE GENOMIC DNA]</scope>
    <source>
        <strain evidence="4 5">BLCC-M91</strain>
    </source>
</reference>
<keyword evidence="4" id="KW-0808">Transferase</keyword>
<evidence type="ECO:0000256" key="1">
    <source>
        <dbReference type="PROSITE-ProRule" id="PRU00169"/>
    </source>
</evidence>
<dbReference type="PROSITE" id="PS50110">
    <property type="entry name" value="RESPONSE_REGULATORY"/>
    <property type="match status" value="1"/>
</dbReference>
<evidence type="ECO:0000259" key="2">
    <source>
        <dbReference type="PROSITE" id="PS50110"/>
    </source>
</evidence>
<dbReference type="SUPFAM" id="SSF52172">
    <property type="entry name" value="CheY-like"/>
    <property type="match status" value="1"/>
</dbReference>
<dbReference type="Gene3D" id="3.40.50.2300">
    <property type="match status" value="1"/>
</dbReference>
<dbReference type="EMBL" id="JAQPOK010000090">
    <property type="protein sequence ID" value="MDJ1179725.1"/>
    <property type="molecule type" value="Genomic_DNA"/>
</dbReference>
<dbReference type="SMART" id="SM00448">
    <property type="entry name" value="REC"/>
    <property type="match status" value="1"/>
</dbReference>
<dbReference type="InterPro" id="IPR029787">
    <property type="entry name" value="Nucleotide_cyclase"/>
</dbReference>
<dbReference type="Pfam" id="PF00990">
    <property type="entry name" value="GGDEF"/>
    <property type="match status" value="1"/>
</dbReference>
<feature type="modified residue" description="4-aspartylphosphate" evidence="1">
    <location>
        <position position="70"/>
    </location>
</feature>
<protein>
    <submittedName>
        <fullName evidence="4">Diguanylate cyclase</fullName>
        <ecNumber evidence="4">2.7.7.65</ecNumber>
    </submittedName>
</protein>
<dbReference type="Proteomes" id="UP001231370">
    <property type="component" value="Unassembled WGS sequence"/>
</dbReference>
<proteinExistence type="predicted"/>
<keyword evidence="5" id="KW-1185">Reference proteome</keyword>
<feature type="domain" description="Response regulatory" evidence="2">
    <location>
        <begin position="21"/>
        <end position="137"/>
    </location>
</feature>
<dbReference type="SMART" id="SM00267">
    <property type="entry name" value="GGDEF"/>
    <property type="match status" value="1"/>
</dbReference>
<dbReference type="RefSeq" id="WP_283763029.1">
    <property type="nucleotide sequence ID" value="NZ_JAQPOK010000090.1"/>
</dbReference>
<comment type="caution">
    <text evidence="4">The sequence shown here is derived from an EMBL/GenBank/DDBJ whole genome shotgun (WGS) entry which is preliminary data.</text>
</comment>
<dbReference type="CDD" id="cd01949">
    <property type="entry name" value="GGDEF"/>
    <property type="match status" value="1"/>
</dbReference>
<evidence type="ECO:0000259" key="3">
    <source>
        <dbReference type="PROSITE" id="PS50887"/>
    </source>
</evidence>
<dbReference type="InterPro" id="IPR000160">
    <property type="entry name" value="GGDEF_dom"/>
</dbReference>
<dbReference type="InterPro" id="IPR043128">
    <property type="entry name" value="Rev_trsase/Diguanyl_cyclase"/>
</dbReference>
<evidence type="ECO:0000313" key="4">
    <source>
        <dbReference type="EMBL" id="MDJ1179725.1"/>
    </source>
</evidence>
<keyword evidence="1" id="KW-0597">Phosphoprotein</keyword>
<dbReference type="CDD" id="cd19920">
    <property type="entry name" value="REC_PA4781-like"/>
    <property type="match status" value="1"/>
</dbReference>
<organism evidence="4 5">
    <name type="scientific">Roseofilum halophilum BLCC-M91</name>
    <dbReference type="NCBI Taxonomy" id="3022259"/>
    <lineage>
        <taxon>Bacteria</taxon>
        <taxon>Bacillati</taxon>
        <taxon>Cyanobacteriota</taxon>
        <taxon>Cyanophyceae</taxon>
        <taxon>Desertifilales</taxon>
        <taxon>Desertifilaceae</taxon>
        <taxon>Roseofilum</taxon>
        <taxon>Roseofilum halophilum</taxon>
    </lineage>
</organism>
<dbReference type="InterPro" id="IPR011006">
    <property type="entry name" value="CheY-like_superfamily"/>
</dbReference>
<dbReference type="SUPFAM" id="SSF55073">
    <property type="entry name" value="Nucleotide cyclase"/>
    <property type="match status" value="1"/>
</dbReference>
<dbReference type="SUPFAM" id="SSF55785">
    <property type="entry name" value="PYP-like sensor domain (PAS domain)"/>
    <property type="match status" value="1"/>
</dbReference>
<sequence>MSTINYSLAMDRHQRHEAQIEILVVDDTSTNLSVLTQLLSKEGYKVRVARNGEFALRSAFSSPPNLILLDILMPEMNGYQVCERLKLNPITQDIPIIFLSASDEILDKVTAFGVGGVDYITKPFESIEVLARIENQLRLRSLQQQLQSQNEHLYAEIEKRKAIEASLAQSRSLLSGILNSSLDAIAALEARRNEQQKIIDFRCLLLNPMAYQLLGKSQLQGKSLLRALPGLKLDGLLDEFISVVETSQAIQKEIYYAHDGIEGWFEILLVKLGDGLTVTFRDISKRKQIELALEQANLELSNQANVDGLTQIANRRYFDQYLAEQWQQLKVEQQPLALILADVDYFKLYNDNYGHQAGDRCLIKVAQTLSQQLPTAESLAARYGGEEFGIILPQTSLEQARQVAETIRQVIHQLKLDHAYSQVSSSVTLSLGVSAVIPGDSQSPEQLIAQADRALYQAKEKGRDRLECD</sequence>
<gene>
    <name evidence="4" type="ORF">PJF56_12705</name>
</gene>
<dbReference type="PANTHER" id="PTHR45138">
    <property type="entry name" value="REGULATORY COMPONENTS OF SENSORY TRANSDUCTION SYSTEM"/>
    <property type="match status" value="1"/>
</dbReference>
<dbReference type="Pfam" id="PF00072">
    <property type="entry name" value="Response_reg"/>
    <property type="match status" value="1"/>
</dbReference>
<accession>A0ABT7BKL4</accession>